<name>A0ABD3N1J7_9STRA</name>
<dbReference type="EMBL" id="JALLPJ020001347">
    <property type="protein sequence ID" value="KAL3768412.1"/>
    <property type="molecule type" value="Genomic_DNA"/>
</dbReference>
<dbReference type="Proteomes" id="UP001530400">
    <property type="component" value="Unassembled WGS sequence"/>
</dbReference>
<proteinExistence type="predicted"/>
<keyword evidence="3" id="KW-1185">Reference proteome</keyword>
<protein>
    <submittedName>
        <fullName evidence="2">Uncharacterized protein</fullName>
    </submittedName>
</protein>
<evidence type="ECO:0000256" key="1">
    <source>
        <dbReference type="SAM" id="MobiDB-lite"/>
    </source>
</evidence>
<accession>A0ABD3N1J7</accession>
<evidence type="ECO:0000313" key="2">
    <source>
        <dbReference type="EMBL" id="KAL3768412.1"/>
    </source>
</evidence>
<gene>
    <name evidence="2" type="ORF">ACHAWO_000324</name>
</gene>
<dbReference type="AlphaFoldDB" id="A0ABD3N1J7"/>
<comment type="caution">
    <text evidence="2">The sequence shown here is derived from an EMBL/GenBank/DDBJ whole genome shotgun (WGS) entry which is preliminary data.</text>
</comment>
<feature type="region of interest" description="Disordered" evidence="1">
    <location>
        <begin position="1"/>
        <end position="26"/>
    </location>
</feature>
<sequence>MASSAPPTPSLSTPANAPDAANAPKANQEHIGIIADHSLRKRRLPHSTITLSDCQKIIADALAEKRLTPPKALRLRECLDSSDVMQIVLNLLQEHIPKKRSTTSGGYKCKLCDMPLKGHICPYCPVCSTPNDKHEKDGGHACFNCPQCFDAGRRKKKLVQVRIGEGSCPHGEEKRDEGVAALLGLNKAL</sequence>
<evidence type="ECO:0000313" key="3">
    <source>
        <dbReference type="Proteomes" id="UP001530400"/>
    </source>
</evidence>
<organism evidence="2 3">
    <name type="scientific">Cyclotella atomus</name>
    <dbReference type="NCBI Taxonomy" id="382360"/>
    <lineage>
        <taxon>Eukaryota</taxon>
        <taxon>Sar</taxon>
        <taxon>Stramenopiles</taxon>
        <taxon>Ochrophyta</taxon>
        <taxon>Bacillariophyta</taxon>
        <taxon>Coscinodiscophyceae</taxon>
        <taxon>Thalassiosirophycidae</taxon>
        <taxon>Stephanodiscales</taxon>
        <taxon>Stephanodiscaceae</taxon>
        <taxon>Cyclotella</taxon>
    </lineage>
</organism>
<reference evidence="2 3" key="1">
    <citation type="submission" date="2024-10" db="EMBL/GenBank/DDBJ databases">
        <title>Updated reference genomes for cyclostephanoid diatoms.</title>
        <authorList>
            <person name="Roberts W.R."/>
            <person name="Alverson A.J."/>
        </authorList>
    </citation>
    <scope>NUCLEOTIDE SEQUENCE [LARGE SCALE GENOMIC DNA]</scope>
    <source>
        <strain evidence="2 3">AJA010-31</strain>
    </source>
</reference>